<dbReference type="Gene3D" id="1.25.40.20">
    <property type="entry name" value="Ankyrin repeat-containing domain"/>
    <property type="match status" value="2"/>
</dbReference>
<keyword evidence="7" id="KW-1185">Reference proteome</keyword>
<dbReference type="PROSITE" id="PS50297">
    <property type="entry name" value="ANK_REP_REGION"/>
    <property type="match status" value="1"/>
</dbReference>
<reference evidence="6 7" key="1">
    <citation type="submission" date="2017-02" db="EMBL/GenBank/DDBJ databases">
        <authorList>
            <person name="Peterson S.W."/>
        </authorList>
    </citation>
    <scope>NUCLEOTIDE SEQUENCE [LARGE SCALE GENOMIC DNA]</scope>
    <source>
        <strain evidence="6 7">DSM 22335</strain>
    </source>
</reference>
<dbReference type="Pfam" id="PF13637">
    <property type="entry name" value="Ank_4"/>
    <property type="match status" value="1"/>
</dbReference>
<dbReference type="SUPFAM" id="SSF48403">
    <property type="entry name" value="Ankyrin repeat"/>
    <property type="match status" value="1"/>
</dbReference>
<name>A0A1T4R4K0_9BACT</name>
<dbReference type="Gene3D" id="1.25.40.10">
    <property type="entry name" value="Tetratricopeptide repeat domain"/>
    <property type="match status" value="2"/>
</dbReference>
<dbReference type="PROSITE" id="PS50088">
    <property type="entry name" value="ANK_REPEAT"/>
    <property type="match status" value="3"/>
</dbReference>
<evidence type="ECO:0000313" key="7">
    <source>
        <dbReference type="Proteomes" id="UP000190888"/>
    </source>
</evidence>
<dbReference type="SMART" id="SM00248">
    <property type="entry name" value="ANK"/>
    <property type="match status" value="3"/>
</dbReference>
<feature type="repeat" description="ANK" evidence="3">
    <location>
        <begin position="432"/>
        <end position="465"/>
    </location>
</feature>
<keyword evidence="1" id="KW-0677">Repeat</keyword>
<evidence type="ECO:0000256" key="5">
    <source>
        <dbReference type="SAM" id="SignalP"/>
    </source>
</evidence>
<feature type="signal peptide" evidence="5">
    <location>
        <begin position="1"/>
        <end position="20"/>
    </location>
</feature>
<dbReference type="PANTHER" id="PTHR24178:SF9">
    <property type="entry name" value="ANK_REP_REGION DOMAIN-CONTAINING PROTEIN"/>
    <property type="match status" value="1"/>
</dbReference>
<protein>
    <recommendedName>
        <fullName evidence="8">Tetratricopeptide repeat protein</fullName>
    </recommendedName>
</protein>
<dbReference type="InterPro" id="IPR036770">
    <property type="entry name" value="Ankyrin_rpt-contain_sf"/>
</dbReference>
<sequence length="706" mass="78939">MKSLSSFVLLFFFCSRFATAQSDKSLIDSAYRLVAAQKFSAADRIIQRSKGKKEKENAASYAAKAWLINEGRRYNWYRNMADNFAASYPPHNEPEIKPNDPRIEAGKKTWQAELLENASLALKYDEQNAMGYLMRGVYYSLTNDSIKALADFDMAEKLDPANCYVGFCRGNLYGNGNMEAAIAQYQKTIACAPSYPWTYHNIALILFQLKRYDEALAMTRKYAAIDQSSAGPRFLSLLYASLLQVNGPKSKYVTEALDHVRKRAAVSSDKRAYFEDNKMVVQTLFSYYSPATLQLLQACMSDQPDKALQAVEAGADVNVPFSAGFRAINYPILYAAKTRNLPLFETLLKKGVDVNAQDDLGFSALHYLGGPADTGAQNVLVMADLLQKQKPNLNIRNWRGESPLLYSFTYMNEDYIRLLISAGADVNLADQDGITPLSRYSGTDNSASLVKMLLNAGADPTLSSKTGRDIFSSALYYRPGSLAVLYLLEKSKPGLMPSCTETSFIRGSIIGKPGAVLMDAMIDNDLAAFKKALPTVKDPEVINYMSVAAINFSEGRSFYDELIKVSTGPLNFSLPNGLNGPGQQISPRKIFYEIPPTDPYADLQLYYREEAREMREWKLDVMRFTEIYTNHAQSPAARCNAIAMMVNASKKILDIALLIDRRHRSGEQRLSEASAAYVAKMVESKKEDLKKYEFAQMRSTCITRQY</sequence>
<evidence type="ECO:0000256" key="3">
    <source>
        <dbReference type="PROSITE-ProRule" id="PRU00023"/>
    </source>
</evidence>
<keyword evidence="5" id="KW-0732">Signal</keyword>
<keyword evidence="2 3" id="KW-0040">ANK repeat</keyword>
<evidence type="ECO:0000256" key="1">
    <source>
        <dbReference type="ARBA" id="ARBA00022737"/>
    </source>
</evidence>
<dbReference type="EMBL" id="FUWH01000010">
    <property type="protein sequence ID" value="SKA11004.1"/>
    <property type="molecule type" value="Genomic_DNA"/>
</dbReference>
<proteinExistence type="predicted"/>
<evidence type="ECO:0000256" key="2">
    <source>
        <dbReference type="ARBA" id="ARBA00023043"/>
    </source>
</evidence>
<feature type="repeat" description="ANK" evidence="3">
    <location>
        <begin position="399"/>
        <end position="431"/>
    </location>
</feature>
<evidence type="ECO:0008006" key="8">
    <source>
        <dbReference type="Google" id="ProtNLM"/>
    </source>
</evidence>
<dbReference type="SUPFAM" id="SSF48452">
    <property type="entry name" value="TPR-like"/>
    <property type="match status" value="1"/>
</dbReference>
<accession>A0A1T4R4K0</accession>
<dbReference type="InterPro" id="IPR011990">
    <property type="entry name" value="TPR-like_helical_dom_sf"/>
</dbReference>
<dbReference type="OrthoDB" id="9812708at2"/>
<feature type="chain" id="PRO_5012278558" description="Tetratricopeptide repeat protein" evidence="5">
    <location>
        <begin position="21"/>
        <end position="706"/>
    </location>
</feature>
<evidence type="ECO:0000313" key="6">
    <source>
        <dbReference type="EMBL" id="SKA11004.1"/>
    </source>
</evidence>
<dbReference type="InterPro" id="IPR019734">
    <property type="entry name" value="TPR_rpt"/>
</dbReference>
<dbReference type="SMART" id="SM00028">
    <property type="entry name" value="TPR"/>
    <property type="match status" value="3"/>
</dbReference>
<gene>
    <name evidence="6" type="ORF">SAMN04488132_110132</name>
</gene>
<dbReference type="AlphaFoldDB" id="A0A1T4R4K0"/>
<dbReference type="PROSITE" id="PS50005">
    <property type="entry name" value="TPR"/>
    <property type="match status" value="1"/>
</dbReference>
<keyword evidence="4" id="KW-0802">TPR repeat</keyword>
<organism evidence="6 7">
    <name type="scientific">Sediminibacterium ginsengisoli</name>
    <dbReference type="NCBI Taxonomy" id="413434"/>
    <lineage>
        <taxon>Bacteria</taxon>
        <taxon>Pseudomonadati</taxon>
        <taxon>Bacteroidota</taxon>
        <taxon>Chitinophagia</taxon>
        <taxon>Chitinophagales</taxon>
        <taxon>Chitinophagaceae</taxon>
        <taxon>Sediminibacterium</taxon>
    </lineage>
</organism>
<feature type="repeat" description="ANK" evidence="3">
    <location>
        <begin position="331"/>
        <end position="359"/>
    </location>
</feature>
<dbReference type="RefSeq" id="WP_078832372.1">
    <property type="nucleotide sequence ID" value="NZ_FUWH01000010.1"/>
</dbReference>
<dbReference type="STRING" id="413434.SAMN04488132_110132"/>
<dbReference type="PANTHER" id="PTHR24178">
    <property type="entry name" value="MOLTING PROTEIN MLT-4"/>
    <property type="match status" value="1"/>
</dbReference>
<evidence type="ECO:0000256" key="4">
    <source>
        <dbReference type="PROSITE-ProRule" id="PRU00339"/>
    </source>
</evidence>
<dbReference type="Proteomes" id="UP000190888">
    <property type="component" value="Unassembled WGS sequence"/>
</dbReference>
<dbReference type="InterPro" id="IPR002110">
    <property type="entry name" value="Ankyrin_rpt"/>
</dbReference>
<feature type="repeat" description="TPR" evidence="4">
    <location>
        <begin position="129"/>
        <end position="162"/>
    </location>
</feature>